<dbReference type="InterPro" id="IPR003593">
    <property type="entry name" value="AAA+_ATPase"/>
</dbReference>
<sequence>MVIRLYSSAILGVDGIEVEVEVGAFRAEKPQINVVGLPDAAVRESSQRVTAALANSALSWADGVKTVNLAPADLKKEGPRFDLPIALALALTSENERVLHPELYSIAGELALDGMVRPIRGVLPMVIEAKRRGRTRVIVPLANAREAAIVEGVEVYGVENLREAWDLLTGQRLMKPFFLDQRELFAASRHAEIGLEDVKGQYQVKRALEVAAAGFHNLLMIGPPGTGKSMIAKRLPTILPDPTEEEAIEATKIHSIAGMLSKEDALLVTRPFRAPHHTISDVGLLGGGTMPGPGEVSLAHHGVLFLDELPEFRRQTLEVMRQPIEDGKVTISRAAGSLTFPCQCMVVAAMNPCPCGYYGDPKRECRCSPPQVERYRQRISGPLLDRLDIHVEVPIVEYKDLSSQQTGESSATVRKRVQAARTIQETRFVAHPNIRTNADMPSKLMHRHCQIDATASGYLEHAMTNLNFSARAYDRILKVARTLADLEASENIQPQHILEAIQYRTLDRKLMM</sequence>
<evidence type="ECO:0000313" key="5">
    <source>
        <dbReference type="EMBL" id="NWK56456.1"/>
    </source>
</evidence>
<dbReference type="AlphaFoldDB" id="A0A851GGG8"/>
<dbReference type="InterPro" id="IPR027417">
    <property type="entry name" value="P-loop_NTPase"/>
</dbReference>
<dbReference type="InterPro" id="IPR025158">
    <property type="entry name" value="Mg_chelat-rel_C"/>
</dbReference>
<dbReference type="PANTHER" id="PTHR32039">
    <property type="entry name" value="MAGNESIUM-CHELATASE SUBUNIT CHLI"/>
    <property type="match status" value="1"/>
</dbReference>
<proteinExistence type="inferred from homology"/>
<dbReference type="NCBIfam" id="TIGR00368">
    <property type="entry name" value="YifB family Mg chelatase-like AAA ATPase"/>
    <property type="match status" value="1"/>
</dbReference>
<keyword evidence="6" id="KW-1185">Reference proteome</keyword>
<name>A0A851GGG8_9BACT</name>
<dbReference type="Gene3D" id="3.30.230.10">
    <property type="match status" value="1"/>
</dbReference>
<comment type="similarity">
    <text evidence="1">Belongs to the Mg-chelatase subunits D/I family. ComM subfamily.</text>
</comment>
<evidence type="ECO:0000256" key="2">
    <source>
        <dbReference type="ARBA" id="ARBA00022741"/>
    </source>
</evidence>
<keyword evidence="3" id="KW-0067">ATP-binding</keyword>
<dbReference type="SMART" id="SM00382">
    <property type="entry name" value="AAA"/>
    <property type="match status" value="1"/>
</dbReference>
<dbReference type="Pfam" id="PF13541">
    <property type="entry name" value="ChlI"/>
    <property type="match status" value="1"/>
</dbReference>
<dbReference type="Proteomes" id="UP000557872">
    <property type="component" value="Unassembled WGS sequence"/>
</dbReference>
<dbReference type="Pfam" id="PF01078">
    <property type="entry name" value="Mg_chelatase"/>
    <property type="match status" value="1"/>
</dbReference>
<dbReference type="SUPFAM" id="SSF54211">
    <property type="entry name" value="Ribosomal protein S5 domain 2-like"/>
    <property type="match status" value="1"/>
</dbReference>
<accession>A0A851GGG8</accession>
<dbReference type="EMBL" id="JACBAZ010000004">
    <property type="protein sequence ID" value="NWK56456.1"/>
    <property type="molecule type" value="Genomic_DNA"/>
</dbReference>
<dbReference type="InterPro" id="IPR001208">
    <property type="entry name" value="MCM_dom"/>
</dbReference>
<evidence type="ECO:0000259" key="4">
    <source>
        <dbReference type="SMART" id="SM00382"/>
    </source>
</evidence>
<evidence type="ECO:0000313" key="6">
    <source>
        <dbReference type="Proteomes" id="UP000557872"/>
    </source>
</evidence>
<keyword evidence="2" id="KW-0547">Nucleotide-binding</keyword>
<dbReference type="GO" id="GO:0003677">
    <property type="term" value="F:DNA binding"/>
    <property type="evidence" value="ECO:0007669"/>
    <property type="project" value="InterPro"/>
</dbReference>
<evidence type="ECO:0000256" key="3">
    <source>
        <dbReference type="ARBA" id="ARBA00022840"/>
    </source>
</evidence>
<organism evidence="5 6">
    <name type="scientific">Oceaniferula marina</name>
    <dbReference type="NCBI Taxonomy" id="2748318"/>
    <lineage>
        <taxon>Bacteria</taxon>
        <taxon>Pseudomonadati</taxon>
        <taxon>Verrucomicrobiota</taxon>
        <taxon>Verrucomicrobiia</taxon>
        <taxon>Verrucomicrobiales</taxon>
        <taxon>Verrucomicrobiaceae</taxon>
        <taxon>Oceaniferula</taxon>
    </lineage>
</organism>
<dbReference type="InterPro" id="IPR020568">
    <property type="entry name" value="Ribosomal_Su5_D2-typ_SF"/>
</dbReference>
<dbReference type="Gene3D" id="3.40.50.300">
    <property type="entry name" value="P-loop containing nucleotide triphosphate hydrolases"/>
    <property type="match status" value="1"/>
</dbReference>
<dbReference type="PANTHER" id="PTHR32039:SF7">
    <property type="entry name" value="COMPETENCE PROTEIN COMM"/>
    <property type="match status" value="1"/>
</dbReference>
<dbReference type="InterPro" id="IPR014721">
    <property type="entry name" value="Ribsml_uS5_D2-typ_fold_subgr"/>
</dbReference>
<evidence type="ECO:0000256" key="1">
    <source>
        <dbReference type="ARBA" id="ARBA00006354"/>
    </source>
</evidence>
<dbReference type="Pfam" id="PF13335">
    <property type="entry name" value="Mg_chelatase_C"/>
    <property type="match status" value="1"/>
</dbReference>
<gene>
    <name evidence="5" type="ORF">HW115_12610</name>
</gene>
<dbReference type="GO" id="GO:0005524">
    <property type="term" value="F:ATP binding"/>
    <property type="evidence" value="ECO:0007669"/>
    <property type="project" value="UniProtKB-KW"/>
</dbReference>
<comment type="caution">
    <text evidence="5">The sequence shown here is derived from an EMBL/GenBank/DDBJ whole genome shotgun (WGS) entry which is preliminary data.</text>
</comment>
<protein>
    <submittedName>
        <fullName evidence="5">YifB family Mg chelatase-like AAA ATPase</fullName>
    </submittedName>
</protein>
<dbReference type="PRINTS" id="PR01657">
    <property type="entry name" value="MCMFAMILY"/>
</dbReference>
<dbReference type="InterPro" id="IPR000523">
    <property type="entry name" value="Mg_chelatse_chII-like_cat_dom"/>
</dbReference>
<reference evidence="5 6" key="1">
    <citation type="submission" date="2020-07" db="EMBL/GenBank/DDBJ databases">
        <title>Roseicoccus Jingziensis gen. nov., sp. nov., isolated from coastal seawater.</title>
        <authorList>
            <person name="Feng X."/>
        </authorList>
    </citation>
    <scope>NUCLEOTIDE SEQUENCE [LARGE SCALE GENOMIC DNA]</scope>
    <source>
        <strain evidence="5 6">N1E253</strain>
    </source>
</reference>
<dbReference type="InterPro" id="IPR004482">
    <property type="entry name" value="Mg_chelat-rel"/>
</dbReference>
<dbReference type="RefSeq" id="WP_178933229.1">
    <property type="nucleotide sequence ID" value="NZ_JACBAZ010000004.1"/>
</dbReference>
<feature type="domain" description="AAA+ ATPase" evidence="4">
    <location>
        <begin position="214"/>
        <end position="397"/>
    </location>
</feature>
<dbReference type="InterPro" id="IPR045006">
    <property type="entry name" value="CHLI-like"/>
</dbReference>
<dbReference type="SUPFAM" id="SSF52540">
    <property type="entry name" value="P-loop containing nucleoside triphosphate hydrolases"/>
    <property type="match status" value="1"/>
</dbReference>